<evidence type="ECO:0000313" key="7">
    <source>
        <dbReference type="EMBL" id="MBO8445825.1"/>
    </source>
</evidence>
<proteinExistence type="predicted"/>
<evidence type="ECO:0000256" key="2">
    <source>
        <dbReference type="ARBA" id="ARBA00011245"/>
    </source>
</evidence>
<dbReference type="Pfam" id="PF07971">
    <property type="entry name" value="Glyco_hydro_92"/>
    <property type="match status" value="1"/>
</dbReference>
<dbReference type="InterPro" id="IPR008928">
    <property type="entry name" value="6-hairpin_glycosidase_sf"/>
</dbReference>
<comment type="cofactor">
    <cofactor evidence="1">
        <name>Ca(2+)</name>
        <dbReference type="ChEBI" id="CHEBI:29108"/>
    </cofactor>
</comment>
<sequence>MKKDILGTAILSIFIAAAPAAQARDYSRSEGLLQYVDPYIGSGGHGHVFVGTSVPYGMVQLGPSNIHKGWDWCSAYHYSDSLLIGFAHTHLSGTGCTDLGDILIMPMNEIRTPRGNQDDFSGGYASPYSHDSEVARPEYYSVMVERYGIKAELTATDRVGFHRYSYPEGKPASVLIDLREGNGSNAYDSYIRKVDDYTVEGYRYVRGWSPSRKVYFVLRSDVKIEEFTAYDDNDPQPWDQLKVPSVKAVLTFGDVDRVQLKVALSSVSCENAAMNLNAELPHWDFGKVVDTSAARWNARLERMTVDTDDEAARRIFYTALYHTMIAPTLYCDVNGEYRGMNDMIYTDPEAANYTTLSLWDTYRTLHPLMTLMQPDMVDKVVNSMISIYRQQDKLPIWPLMSGETDQMPGYSSVPVIADAILKGFSGFDKEEAFQAMKATATYSRQKGVPYVLEKGYIPADRIHEATSIAMEYAVDDWGIAAVARKLGKTADAEIFAKRAGYYRNYFDASTGFIRPKLEDGSWRTPYDPARSIHTVGDFCEGNGWQYTFFVPQDPYGLIALFGGDRPFTAKLDEFFTNTDDMGEGASSDITGLIGQYAHGNEPSHHVAYLYAYAGEQWKTAEKVRFIMDEFYTDRPDGLIGNEDCGQMSAWYLMSAMGLYQMNPSDGVFVFGSPRFKRIEMKVHGGRTFVVEAPDNSPENIYIRKVYLNGKPYDKSYITWQDIVNGGTLTFIMDKRPDKKFGSAPQSRPITLN</sequence>
<evidence type="ECO:0000313" key="8">
    <source>
        <dbReference type="Proteomes" id="UP000823619"/>
    </source>
</evidence>
<reference evidence="7" key="2">
    <citation type="journal article" date="2021" name="PeerJ">
        <title>Extensive microbial diversity within the chicken gut microbiome revealed by metagenomics and culture.</title>
        <authorList>
            <person name="Gilroy R."/>
            <person name="Ravi A."/>
            <person name="Getino M."/>
            <person name="Pursley I."/>
            <person name="Horton D.L."/>
            <person name="Alikhan N.F."/>
            <person name="Baker D."/>
            <person name="Gharbi K."/>
            <person name="Hall N."/>
            <person name="Watson M."/>
            <person name="Adriaenssens E.M."/>
            <person name="Foster-Nyarko E."/>
            <person name="Jarju S."/>
            <person name="Secka A."/>
            <person name="Antonio M."/>
            <person name="Oren A."/>
            <person name="Chaudhuri R.R."/>
            <person name="La Ragione R."/>
            <person name="Hildebrand F."/>
            <person name="Pallen M.J."/>
        </authorList>
    </citation>
    <scope>NUCLEOTIDE SEQUENCE</scope>
    <source>
        <strain evidence="7">D5-748</strain>
    </source>
</reference>
<evidence type="ECO:0000259" key="6">
    <source>
        <dbReference type="Pfam" id="PF17678"/>
    </source>
</evidence>
<evidence type="ECO:0000256" key="4">
    <source>
        <dbReference type="SAM" id="SignalP"/>
    </source>
</evidence>
<evidence type="ECO:0000256" key="1">
    <source>
        <dbReference type="ARBA" id="ARBA00001913"/>
    </source>
</evidence>
<keyword evidence="7" id="KW-0378">Hydrolase</keyword>
<dbReference type="Gene3D" id="3.30.2080.10">
    <property type="entry name" value="GH92 mannosidase domain"/>
    <property type="match status" value="1"/>
</dbReference>
<accession>A0A9D9EFC4</accession>
<dbReference type="GO" id="GO:0005829">
    <property type="term" value="C:cytosol"/>
    <property type="evidence" value="ECO:0007669"/>
    <property type="project" value="TreeGrafter"/>
</dbReference>
<dbReference type="GO" id="GO:0005975">
    <property type="term" value="P:carbohydrate metabolic process"/>
    <property type="evidence" value="ECO:0007669"/>
    <property type="project" value="InterPro"/>
</dbReference>
<dbReference type="Proteomes" id="UP000823619">
    <property type="component" value="Unassembled WGS sequence"/>
</dbReference>
<dbReference type="PANTHER" id="PTHR12143">
    <property type="entry name" value="PEPTIDE N-GLYCANASE PNGASE -RELATED"/>
    <property type="match status" value="1"/>
</dbReference>
<comment type="caution">
    <text evidence="7">The sequence shown here is derived from an EMBL/GenBank/DDBJ whole genome shotgun (WGS) entry which is preliminary data.</text>
</comment>
<dbReference type="GO" id="GO:0016798">
    <property type="term" value="F:hydrolase activity, acting on glycosyl bonds"/>
    <property type="evidence" value="ECO:0007669"/>
    <property type="project" value="UniProtKB-KW"/>
</dbReference>
<dbReference type="InterPro" id="IPR041371">
    <property type="entry name" value="GH92_N"/>
</dbReference>
<feature type="domain" description="Glycosyl hydrolase family 92 N-terminal" evidence="6">
    <location>
        <begin position="35"/>
        <end position="265"/>
    </location>
</feature>
<evidence type="ECO:0000259" key="5">
    <source>
        <dbReference type="Pfam" id="PF07971"/>
    </source>
</evidence>
<dbReference type="Gene3D" id="1.20.1610.10">
    <property type="entry name" value="alpha-1,2-mannosidases domains"/>
    <property type="match status" value="1"/>
</dbReference>
<dbReference type="Pfam" id="PF17678">
    <property type="entry name" value="Glyco_hydro_92N"/>
    <property type="match status" value="1"/>
</dbReference>
<protein>
    <submittedName>
        <fullName evidence="7">GH92 family glycosyl hydrolase</fullName>
        <ecNumber evidence="7">3.2.1.-</ecNumber>
    </submittedName>
</protein>
<dbReference type="PANTHER" id="PTHR12143:SF39">
    <property type="entry name" value="SECRETED PROTEIN"/>
    <property type="match status" value="1"/>
</dbReference>
<comment type="subunit">
    <text evidence="2">Monomer.</text>
</comment>
<dbReference type="GO" id="GO:0030246">
    <property type="term" value="F:carbohydrate binding"/>
    <property type="evidence" value="ECO:0007669"/>
    <property type="project" value="InterPro"/>
</dbReference>
<keyword evidence="4" id="KW-0732">Signal</keyword>
<dbReference type="InterPro" id="IPR014718">
    <property type="entry name" value="GH-type_carb-bd"/>
</dbReference>
<feature type="domain" description="Glycosyl hydrolase family 92" evidence="5">
    <location>
        <begin position="271"/>
        <end position="733"/>
    </location>
</feature>
<reference evidence="7" key="1">
    <citation type="submission" date="2020-10" db="EMBL/GenBank/DDBJ databases">
        <authorList>
            <person name="Gilroy R."/>
        </authorList>
    </citation>
    <scope>NUCLEOTIDE SEQUENCE</scope>
    <source>
        <strain evidence="7">D5-748</strain>
    </source>
</reference>
<dbReference type="InterPro" id="IPR050883">
    <property type="entry name" value="PNGase"/>
</dbReference>
<dbReference type="Gene3D" id="1.20.1050.60">
    <property type="entry name" value="alpha-1,2-mannosidase"/>
    <property type="match status" value="1"/>
</dbReference>
<organism evidence="7 8">
    <name type="scientific">Candidatus Cryptobacteroides merdavium</name>
    <dbReference type="NCBI Taxonomy" id="2840769"/>
    <lineage>
        <taxon>Bacteria</taxon>
        <taxon>Pseudomonadati</taxon>
        <taxon>Bacteroidota</taxon>
        <taxon>Bacteroidia</taxon>
        <taxon>Bacteroidales</taxon>
        <taxon>Candidatus Cryptobacteroides</taxon>
    </lineage>
</organism>
<dbReference type="Gene3D" id="2.70.98.10">
    <property type="match status" value="1"/>
</dbReference>
<name>A0A9D9EFC4_9BACT</name>
<keyword evidence="3" id="KW-0106">Calcium</keyword>
<feature type="signal peptide" evidence="4">
    <location>
        <begin position="1"/>
        <end position="23"/>
    </location>
</feature>
<gene>
    <name evidence="7" type="ORF">IAC23_09095</name>
</gene>
<dbReference type="EMBL" id="JADIMO010000115">
    <property type="protein sequence ID" value="MBO8445825.1"/>
    <property type="molecule type" value="Genomic_DNA"/>
</dbReference>
<dbReference type="GO" id="GO:0006516">
    <property type="term" value="P:glycoprotein catabolic process"/>
    <property type="evidence" value="ECO:0007669"/>
    <property type="project" value="TreeGrafter"/>
</dbReference>
<dbReference type="GO" id="GO:0000224">
    <property type="term" value="F:peptide-N4-(N-acetyl-beta-glucosaminyl)asparagine amidase activity"/>
    <property type="evidence" value="ECO:0007669"/>
    <property type="project" value="TreeGrafter"/>
</dbReference>
<feature type="chain" id="PRO_5039149539" evidence="4">
    <location>
        <begin position="24"/>
        <end position="752"/>
    </location>
</feature>
<dbReference type="InterPro" id="IPR005887">
    <property type="entry name" value="GH92_a_mannosidase_put"/>
</dbReference>
<dbReference type="InterPro" id="IPR012939">
    <property type="entry name" value="Glyco_hydro_92"/>
</dbReference>
<dbReference type="FunFam" id="3.30.2080.10:FF:000001">
    <property type="entry name" value="Alpha-1,2-mannosidase subfamily"/>
    <property type="match status" value="1"/>
</dbReference>
<keyword evidence="7" id="KW-0326">Glycosidase</keyword>
<evidence type="ECO:0000256" key="3">
    <source>
        <dbReference type="ARBA" id="ARBA00022837"/>
    </source>
</evidence>
<dbReference type="FunFam" id="1.20.1050.60:FF:000001">
    <property type="entry name" value="Putative alpha-1,2-mannosidase"/>
    <property type="match status" value="1"/>
</dbReference>
<dbReference type="EC" id="3.2.1.-" evidence="7"/>
<dbReference type="AlphaFoldDB" id="A0A9D9EFC4"/>
<dbReference type="NCBIfam" id="TIGR01180">
    <property type="entry name" value="aman2_put"/>
    <property type="match status" value="1"/>
</dbReference>
<dbReference type="SUPFAM" id="SSF48208">
    <property type="entry name" value="Six-hairpin glycosidases"/>
    <property type="match status" value="1"/>
</dbReference>